<evidence type="ECO:0000259" key="1">
    <source>
        <dbReference type="Pfam" id="PF00550"/>
    </source>
</evidence>
<proteinExistence type="predicted"/>
<dbReference type="AlphaFoldDB" id="A0A7X6HX58"/>
<sequence length="86" mass="9490">MTTPLTLDAFRADLAEQLHQDPHEVDLAENPLDAGLDSLRLHTLAERWRAAGADVTFLDLAEGTSFEAWWRLVAPHDGAEDGPARD</sequence>
<keyword evidence="3" id="KW-1185">Reference proteome</keyword>
<gene>
    <name evidence="2" type="ORF">HCN56_00975</name>
</gene>
<dbReference type="Proteomes" id="UP000578686">
    <property type="component" value="Unassembled WGS sequence"/>
</dbReference>
<protein>
    <submittedName>
        <fullName evidence="2">Phosphopantetheine attachment domain protein</fullName>
    </submittedName>
</protein>
<dbReference type="RefSeq" id="WP_167967485.1">
    <property type="nucleotide sequence ID" value="NZ_BHZG01000094.1"/>
</dbReference>
<dbReference type="Pfam" id="PF00550">
    <property type="entry name" value="PP-binding"/>
    <property type="match status" value="1"/>
</dbReference>
<dbReference type="InterPro" id="IPR036736">
    <property type="entry name" value="ACP-like_sf"/>
</dbReference>
<dbReference type="SUPFAM" id="SSF47336">
    <property type="entry name" value="ACP-like"/>
    <property type="match status" value="1"/>
</dbReference>
<evidence type="ECO:0000313" key="3">
    <source>
        <dbReference type="Proteomes" id="UP000578686"/>
    </source>
</evidence>
<accession>A0A7X6HX58</accession>
<comment type="caution">
    <text evidence="2">The sequence shown here is derived from an EMBL/GenBank/DDBJ whole genome shotgun (WGS) entry which is preliminary data.</text>
</comment>
<evidence type="ECO:0000313" key="2">
    <source>
        <dbReference type="EMBL" id="NJQ04183.1"/>
    </source>
</evidence>
<dbReference type="Gene3D" id="1.10.1200.10">
    <property type="entry name" value="ACP-like"/>
    <property type="match status" value="1"/>
</dbReference>
<organism evidence="2 3">
    <name type="scientific">Streptomyces lonarensis</name>
    <dbReference type="NCBI Taxonomy" id="700599"/>
    <lineage>
        <taxon>Bacteria</taxon>
        <taxon>Bacillati</taxon>
        <taxon>Actinomycetota</taxon>
        <taxon>Actinomycetes</taxon>
        <taxon>Kitasatosporales</taxon>
        <taxon>Streptomycetaceae</taxon>
        <taxon>Streptomyces</taxon>
    </lineage>
</organism>
<dbReference type="InterPro" id="IPR009081">
    <property type="entry name" value="PP-bd_ACP"/>
</dbReference>
<feature type="domain" description="Carrier" evidence="1">
    <location>
        <begin position="10"/>
        <end position="68"/>
    </location>
</feature>
<name>A0A7X6HX58_9ACTN</name>
<dbReference type="EMBL" id="JAAVJD010000003">
    <property type="protein sequence ID" value="NJQ04183.1"/>
    <property type="molecule type" value="Genomic_DNA"/>
</dbReference>
<reference evidence="2 3" key="1">
    <citation type="submission" date="2020-03" db="EMBL/GenBank/DDBJ databases">
        <title>Draft genome of Streptomyces sp. ventii, isolated from the Axial Seamount in the Pacific Ocean, and resequencing of the two type strains Streptomyces lonarensis strain NCL 716 and Streptomyces bohaiensis strain 11A07.</title>
        <authorList>
            <person name="Loughran R.M."/>
            <person name="Pfannmuller K.M."/>
            <person name="Wasson B.J."/>
            <person name="Deadmond M.C."/>
            <person name="Paddock B.E."/>
            <person name="Koyack M.J."/>
            <person name="Gallegos D.A."/>
            <person name="Mitchell E.A."/>
            <person name="Ushijima B."/>
            <person name="Saw J.H."/>
            <person name="Mcphail K.L."/>
            <person name="Videau P."/>
        </authorList>
    </citation>
    <scope>NUCLEOTIDE SEQUENCE [LARGE SCALE GENOMIC DNA]</scope>
    <source>
        <strain evidence="2 3">NCL716</strain>
    </source>
</reference>